<organism evidence="4 5">
    <name type="scientific">Arcicella rigui</name>
    <dbReference type="NCBI Taxonomy" id="797020"/>
    <lineage>
        <taxon>Bacteria</taxon>
        <taxon>Pseudomonadati</taxon>
        <taxon>Bacteroidota</taxon>
        <taxon>Cytophagia</taxon>
        <taxon>Cytophagales</taxon>
        <taxon>Flectobacillaceae</taxon>
        <taxon>Arcicella</taxon>
    </lineage>
</organism>
<protein>
    <submittedName>
        <fullName evidence="4">Response regulator</fullName>
    </submittedName>
</protein>
<dbReference type="InterPro" id="IPR011006">
    <property type="entry name" value="CheY-like_superfamily"/>
</dbReference>
<keyword evidence="1 2" id="KW-0597">Phosphoprotein</keyword>
<dbReference type="EMBL" id="JAYFUM010000011">
    <property type="protein sequence ID" value="MEA5139704.1"/>
    <property type="molecule type" value="Genomic_DNA"/>
</dbReference>
<dbReference type="InterPro" id="IPR001789">
    <property type="entry name" value="Sig_transdc_resp-reg_receiver"/>
</dbReference>
<accession>A0ABU5QBG4</accession>
<comment type="caution">
    <text evidence="4">The sequence shown here is derived from an EMBL/GenBank/DDBJ whole genome shotgun (WGS) entry which is preliminary data.</text>
</comment>
<dbReference type="CDD" id="cd17546">
    <property type="entry name" value="REC_hyHK_CKI1_RcsC-like"/>
    <property type="match status" value="1"/>
</dbReference>
<dbReference type="PROSITE" id="PS50110">
    <property type="entry name" value="RESPONSE_REGULATORY"/>
    <property type="match status" value="1"/>
</dbReference>
<evidence type="ECO:0000259" key="3">
    <source>
        <dbReference type="PROSITE" id="PS50110"/>
    </source>
</evidence>
<feature type="domain" description="Response regulatory" evidence="3">
    <location>
        <begin position="6"/>
        <end position="131"/>
    </location>
</feature>
<reference evidence="4 5" key="1">
    <citation type="submission" date="2023-12" db="EMBL/GenBank/DDBJ databases">
        <title>Novel species of the genus Arcicella isolated from rivers.</title>
        <authorList>
            <person name="Lu H."/>
        </authorList>
    </citation>
    <scope>NUCLEOTIDE SEQUENCE [LARGE SCALE GENOMIC DNA]</scope>
    <source>
        <strain evidence="4 5">KCTC 23307</strain>
    </source>
</reference>
<keyword evidence="5" id="KW-1185">Reference proteome</keyword>
<evidence type="ECO:0000256" key="1">
    <source>
        <dbReference type="ARBA" id="ARBA00022553"/>
    </source>
</evidence>
<name>A0ABU5QBG4_9BACT</name>
<feature type="modified residue" description="4-aspartylphosphate" evidence="2">
    <location>
        <position position="57"/>
    </location>
</feature>
<dbReference type="InterPro" id="IPR050956">
    <property type="entry name" value="2C_system_His_kinase"/>
</dbReference>
<dbReference type="SMART" id="SM00448">
    <property type="entry name" value="REC"/>
    <property type="match status" value="1"/>
</dbReference>
<evidence type="ECO:0000256" key="2">
    <source>
        <dbReference type="PROSITE-ProRule" id="PRU00169"/>
    </source>
</evidence>
<dbReference type="RefSeq" id="WP_323296862.1">
    <property type="nucleotide sequence ID" value="NZ_JAYFUM010000011.1"/>
</dbReference>
<dbReference type="Pfam" id="PF00072">
    <property type="entry name" value="Response_reg"/>
    <property type="match status" value="1"/>
</dbReference>
<dbReference type="PANTHER" id="PTHR43719:SF28">
    <property type="entry name" value="PEROXIDE STRESS-ACTIVATED HISTIDINE KINASE MAK1-RELATED"/>
    <property type="match status" value="1"/>
</dbReference>
<sequence length="138" mass="15761">MTKFPQTLIVDDEHLNRMLLARCLQSFNITYSETTDGQEALDWIKKSTEKRLIMLLDLNMPIMDGYELMAYLETNASEFSDKQIEIIIVSAASQSTFQSLIELANINLKIASYIEKPVSKNRLYEAIKDASNNFPSES</sequence>
<dbReference type="PANTHER" id="PTHR43719">
    <property type="entry name" value="TWO-COMPONENT HISTIDINE KINASE"/>
    <property type="match status" value="1"/>
</dbReference>
<dbReference type="Proteomes" id="UP001302949">
    <property type="component" value="Unassembled WGS sequence"/>
</dbReference>
<proteinExistence type="predicted"/>
<dbReference type="Gene3D" id="3.40.50.2300">
    <property type="match status" value="1"/>
</dbReference>
<gene>
    <name evidence="4" type="ORF">VB248_11175</name>
</gene>
<evidence type="ECO:0000313" key="5">
    <source>
        <dbReference type="Proteomes" id="UP001302949"/>
    </source>
</evidence>
<dbReference type="SUPFAM" id="SSF52172">
    <property type="entry name" value="CheY-like"/>
    <property type="match status" value="1"/>
</dbReference>
<evidence type="ECO:0000313" key="4">
    <source>
        <dbReference type="EMBL" id="MEA5139704.1"/>
    </source>
</evidence>